<keyword evidence="3" id="KW-1185">Reference proteome</keyword>
<evidence type="ECO:0000313" key="2">
    <source>
        <dbReference type="EMBL" id="KAK8884706.1"/>
    </source>
</evidence>
<evidence type="ECO:0000259" key="1">
    <source>
        <dbReference type="Pfam" id="PF02121"/>
    </source>
</evidence>
<organism evidence="2 3">
    <name type="scientific">Tritrichomonas musculus</name>
    <dbReference type="NCBI Taxonomy" id="1915356"/>
    <lineage>
        <taxon>Eukaryota</taxon>
        <taxon>Metamonada</taxon>
        <taxon>Parabasalia</taxon>
        <taxon>Tritrichomonadida</taxon>
        <taxon>Tritrichomonadidae</taxon>
        <taxon>Tritrichomonas</taxon>
    </lineage>
</organism>
<comment type="caution">
    <text evidence="2">The sequence shown here is derived from an EMBL/GenBank/DDBJ whole genome shotgun (WGS) entry which is preliminary data.</text>
</comment>
<dbReference type="Pfam" id="PF02121">
    <property type="entry name" value="IP_trans"/>
    <property type="match status" value="1"/>
</dbReference>
<sequence length="268" mass="31328">MKIVEFRIFVPLKVEWCRAAAKYSVNRRTTEESKNGDGFEIVEAGQFNENGVTGRYVHRILHFKNQVPDAVRWAVPEKYSHIHEHNRNAFPHYVATFEIPDIGDKLILNTETKHIDYHSEADIPENIMGFSEAELKKREVIYPDLLNGKAPKHKEFDLHGFSYPPAGIPVLKCKSKKLHFHHIPQWVQEYESGPLCLIIKTVKFRFKWPGIQTLVEKIVTGNVFPDVYLDTHRAMVKWIDQWFNLSEQDLINMENKTKDKLAENEFDD</sequence>
<dbReference type="SUPFAM" id="SSF55961">
    <property type="entry name" value="Bet v1-like"/>
    <property type="match status" value="1"/>
</dbReference>
<dbReference type="PANTHER" id="PTHR10658">
    <property type="entry name" value="PHOSPHATIDYLINOSITOL TRANSFER PROTEIN"/>
    <property type="match status" value="1"/>
</dbReference>
<reference evidence="2 3" key="1">
    <citation type="submission" date="2024-04" db="EMBL/GenBank/DDBJ databases">
        <title>Tritrichomonas musculus Genome.</title>
        <authorList>
            <person name="Alves-Ferreira E."/>
            <person name="Grigg M."/>
            <person name="Lorenzi H."/>
            <person name="Galac M."/>
        </authorList>
    </citation>
    <scope>NUCLEOTIDE SEQUENCE [LARGE SCALE GENOMIC DNA]</scope>
    <source>
        <strain evidence="2 3">EAF2021</strain>
    </source>
</reference>
<gene>
    <name evidence="2" type="ORF">M9Y10_043825</name>
</gene>
<name>A0ABR2K1V5_9EUKA</name>
<accession>A0ABR2K1V5</accession>
<protein>
    <recommendedName>
        <fullName evidence="1">Phosphatidylinositol transfer protein N-terminal domain-containing protein</fullName>
    </recommendedName>
</protein>
<feature type="domain" description="Phosphatidylinositol transfer protein N-terminal" evidence="1">
    <location>
        <begin position="1"/>
        <end position="258"/>
    </location>
</feature>
<dbReference type="Gene3D" id="3.30.530.20">
    <property type="match status" value="1"/>
</dbReference>
<proteinExistence type="predicted"/>
<dbReference type="InterPro" id="IPR023393">
    <property type="entry name" value="START-like_dom_sf"/>
</dbReference>
<evidence type="ECO:0000313" key="3">
    <source>
        <dbReference type="Proteomes" id="UP001470230"/>
    </source>
</evidence>
<dbReference type="InterPro" id="IPR055261">
    <property type="entry name" value="PI_transfer_N"/>
</dbReference>
<dbReference type="InterPro" id="IPR001666">
    <property type="entry name" value="PI_transfer"/>
</dbReference>
<dbReference type="EMBL" id="JAPFFF010000008">
    <property type="protein sequence ID" value="KAK8884706.1"/>
    <property type="molecule type" value="Genomic_DNA"/>
</dbReference>
<dbReference type="Proteomes" id="UP001470230">
    <property type="component" value="Unassembled WGS sequence"/>
</dbReference>
<dbReference type="PANTHER" id="PTHR10658:SF11">
    <property type="entry name" value="VIBRATOR, ISOFORM B"/>
    <property type="match status" value="1"/>
</dbReference>